<dbReference type="PANTHER" id="PTHR42993:SF1">
    <property type="entry name" value="MAOC-LIKE DEHYDRATASE DOMAIN-CONTAINING PROTEIN"/>
    <property type="match status" value="1"/>
</dbReference>
<dbReference type="PANTHER" id="PTHR42993">
    <property type="entry name" value="MAOC-LIKE DEHYDRATASE DOMAIN-CONTAINING PROTEIN"/>
    <property type="match status" value="1"/>
</dbReference>
<dbReference type="InterPro" id="IPR039375">
    <property type="entry name" value="NodN-like"/>
</dbReference>
<gene>
    <name evidence="3" type="ORF">AOB60_04710</name>
</gene>
<dbReference type="AlphaFoldDB" id="A0A2N8PGW7"/>
<reference evidence="4" key="1">
    <citation type="submission" date="2015-09" db="EMBL/GenBank/DDBJ databases">
        <authorList>
            <person name="Graham D.E."/>
            <person name="Mahan K.M."/>
            <person name="Klingeman D.M."/>
            <person name="Fida T."/>
            <person name="Giannone R.J."/>
            <person name="Hettich R.L."/>
            <person name="Parry R.J."/>
            <person name="Spain J.C."/>
        </authorList>
    </citation>
    <scope>NUCLEOTIDE SEQUENCE [LARGE SCALE GENOMIC DNA]</scope>
    <source>
        <strain evidence="4">JCM 4701</strain>
    </source>
</reference>
<name>A0A2N8PGW7_STRNR</name>
<dbReference type="InterPro" id="IPR002539">
    <property type="entry name" value="MaoC-like_dom"/>
</dbReference>
<dbReference type="RefSeq" id="WP_102922919.1">
    <property type="nucleotide sequence ID" value="NZ_LJSN01000002.1"/>
</dbReference>
<evidence type="ECO:0000313" key="4">
    <source>
        <dbReference type="Proteomes" id="UP000236047"/>
    </source>
</evidence>
<organism evidence="3 4">
    <name type="scientific">Streptomyces noursei</name>
    <name type="common">Streptomyces albulus</name>
    <dbReference type="NCBI Taxonomy" id="1971"/>
    <lineage>
        <taxon>Bacteria</taxon>
        <taxon>Bacillati</taxon>
        <taxon>Actinomycetota</taxon>
        <taxon>Actinomycetes</taxon>
        <taxon>Kitasatosporales</taxon>
        <taxon>Streptomycetaceae</taxon>
        <taxon>Streptomyces</taxon>
    </lineage>
</organism>
<proteinExistence type="inferred from homology"/>
<dbReference type="Proteomes" id="UP000236047">
    <property type="component" value="Unassembled WGS sequence"/>
</dbReference>
<dbReference type="CDD" id="cd03450">
    <property type="entry name" value="NodN"/>
    <property type="match status" value="1"/>
</dbReference>
<comment type="caution">
    <text evidence="3">The sequence shown here is derived from an EMBL/GenBank/DDBJ whole genome shotgun (WGS) entry which is preliminary data.</text>
</comment>
<dbReference type="SUPFAM" id="SSF54637">
    <property type="entry name" value="Thioesterase/thiol ester dehydrase-isomerase"/>
    <property type="match status" value="1"/>
</dbReference>
<dbReference type="Gene3D" id="3.10.129.10">
    <property type="entry name" value="Hotdog Thioesterase"/>
    <property type="match status" value="1"/>
</dbReference>
<keyword evidence="4" id="KW-1185">Reference proteome</keyword>
<accession>A0A2N8PGW7</accession>
<feature type="domain" description="MaoC-like" evidence="2">
    <location>
        <begin position="16"/>
        <end position="128"/>
    </location>
</feature>
<protein>
    <submittedName>
        <fullName evidence="3">Enoyl-CoA hydratase</fullName>
    </submittedName>
</protein>
<dbReference type="InterPro" id="IPR029069">
    <property type="entry name" value="HotDog_dom_sf"/>
</dbReference>
<dbReference type="EMBL" id="LJSN01000002">
    <property type="protein sequence ID" value="PNE40284.1"/>
    <property type="molecule type" value="Genomic_DNA"/>
</dbReference>
<comment type="similarity">
    <text evidence="1">Belongs to the enoyl-CoA hydratase/isomerase family.</text>
</comment>
<evidence type="ECO:0000256" key="1">
    <source>
        <dbReference type="ARBA" id="ARBA00005254"/>
    </source>
</evidence>
<evidence type="ECO:0000259" key="2">
    <source>
        <dbReference type="Pfam" id="PF01575"/>
    </source>
</evidence>
<sequence>MTVTVNGIDALKRLAGSALGTSDWITVTQDRINGFADATDDHQWIHVDPERAEDGPFGTPIAHGHLTLALFIPLFTGLLDVHSVATKVNYGLNKVRFPAPVPVGSRLRLAARLTAVDDVPGGVQVTVDGTVEIEGGTKPACVLQSLSRFYA</sequence>
<evidence type="ECO:0000313" key="3">
    <source>
        <dbReference type="EMBL" id="PNE40284.1"/>
    </source>
</evidence>
<dbReference type="Pfam" id="PF01575">
    <property type="entry name" value="MaoC_dehydratas"/>
    <property type="match status" value="1"/>
</dbReference>